<dbReference type="EMBL" id="MU853769">
    <property type="protein sequence ID" value="KAK3943032.1"/>
    <property type="molecule type" value="Genomic_DNA"/>
</dbReference>
<sequence length="178" mass="18763">MTNLLLSALAGLTGLSSALAFVVGNLGSRHGGEVEGLAKAPPSGSDSSDTDRSSRCNGTAGGLRVRLEPKRRRDLVRSEATLDGPGGADDAQNDLLAAAPGIVSGFVGRWSYVAHGFGRVSRLIQLVPVNLAECLVARSDAPCSCRNRRLFLCCERGKSSHSSSEHLQQAKHHTDMLE</sequence>
<proteinExistence type="predicted"/>
<feature type="signal peptide" evidence="2">
    <location>
        <begin position="1"/>
        <end position="20"/>
    </location>
</feature>
<keyword evidence="2" id="KW-0732">Signal</keyword>
<evidence type="ECO:0000313" key="3">
    <source>
        <dbReference type="EMBL" id="KAK3943032.1"/>
    </source>
</evidence>
<dbReference type="AlphaFoldDB" id="A0AAN6NG14"/>
<dbReference type="Proteomes" id="UP001303473">
    <property type="component" value="Unassembled WGS sequence"/>
</dbReference>
<protein>
    <submittedName>
        <fullName evidence="3">Uncharacterized protein</fullName>
    </submittedName>
</protein>
<evidence type="ECO:0000256" key="1">
    <source>
        <dbReference type="SAM" id="MobiDB-lite"/>
    </source>
</evidence>
<name>A0AAN6NG14_9PEZI</name>
<evidence type="ECO:0000256" key="2">
    <source>
        <dbReference type="SAM" id="SignalP"/>
    </source>
</evidence>
<keyword evidence="4" id="KW-1185">Reference proteome</keyword>
<feature type="chain" id="PRO_5042842477" evidence="2">
    <location>
        <begin position="21"/>
        <end position="178"/>
    </location>
</feature>
<accession>A0AAN6NG14</accession>
<comment type="caution">
    <text evidence="3">The sequence shown here is derived from an EMBL/GenBank/DDBJ whole genome shotgun (WGS) entry which is preliminary data.</text>
</comment>
<gene>
    <name evidence="3" type="ORF">QBC46DRAFT_54242</name>
</gene>
<feature type="region of interest" description="Disordered" evidence="1">
    <location>
        <begin position="33"/>
        <end position="61"/>
    </location>
</feature>
<evidence type="ECO:0000313" key="4">
    <source>
        <dbReference type="Proteomes" id="UP001303473"/>
    </source>
</evidence>
<organism evidence="3 4">
    <name type="scientific">Diplogelasinospora grovesii</name>
    <dbReference type="NCBI Taxonomy" id="303347"/>
    <lineage>
        <taxon>Eukaryota</taxon>
        <taxon>Fungi</taxon>
        <taxon>Dikarya</taxon>
        <taxon>Ascomycota</taxon>
        <taxon>Pezizomycotina</taxon>
        <taxon>Sordariomycetes</taxon>
        <taxon>Sordariomycetidae</taxon>
        <taxon>Sordariales</taxon>
        <taxon>Diplogelasinosporaceae</taxon>
        <taxon>Diplogelasinospora</taxon>
    </lineage>
</organism>
<reference evidence="4" key="1">
    <citation type="journal article" date="2023" name="Mol. Phylogenet. Evol.">
        <title>Genome-scale phylogeny and comparative genomics of the fungal order Sordariales.</title>
        <authorList>
            <person name="Hensen N."/>
            <person name="Bonometti L."/>
            <person name="Westerberg I."/>
            <person name="Brannstrom I.O."/>
            <person name="Guillou S."/>
            <person name="Cros-Aarteil S."/>
            <person name="Calhoun S."/>
            <person name="Haridas S."/>
            <person name="Kuo A."/>
            <person name="Mondo S."/>
            <person name="Pangilinan J."/>
            <person name="Riley R."/>
            <person name="LaButti K."/>
            <person name="Andreopoulos B."/>
            <person name="Lipzen A."/>
            <person name="Chen C."/>
            <person name="Yan M."/>
            <person name="Daum C."/>
            <person name="Ng V."/>
            <person name="Clum A."/>
            <person name="Steindorff A."/>
            <person name="Ohm R.A."/>
            <person name="Martin F."/>
            <person name="Silar P."/>
            <person name="Natvig D.O."/>
            <person name="Lalanne C."/>
            <person name="Gautier V."/>
            <person name="Ament-Velasquez S.L."/>
            <person name="Kruys A."/>
            <person name="Hutchinson M.I."/>
            <person name="Powell A.J."/>
            <person name="Barry K."/>
            <person name="Miller A.N."/>
            <person name="Grigoriev I.V."/>
            <person name="Debuchy R."/>
            <person name="Gladieux P."/>
            <person name="Hiltunen Thoren M."/>
            <person name="Johannesson H."/>
        </authorList>
    </citation>
    <scope>NUCLEOTIDE SEQUENCE [LARGE SCALE GENOMIC DNA]</scope>
    <source>
        <strain evidence="4">CBS 340.73</strain>
    </source>
</reference>